<feature type="compositionally biased region" description="Polar residues" evidence="1">
    <location>
        <begin position="396"/>
        <end position="406"/>
    </location>
</feature>
<organism evidence="2">
    <name type="scientific">uncultured Caudovirales phage</name>
    <dbReference type="NCBI Taxonomy" id="2100421"/>
    <lineage>
        <taxon>Viruses</taxon>
        <taxon>Duplodnaviria</taxon>
        <taxon>Heunggongvirae</taxon>
        <taxon>Uroviricota</taxon>
        <taxon>Caudoviricetes</taxon>
        <taxon>Peduoviridae</taxon>
        <taxon>Maltschvirus</taxon>
        <taxon>Maltschvirus maltsch</taxon>
    </lineage>
</organism>
<feature type="region of interest" description="Disordered" evidence="1">
    <location>
        <begin position="18"/>
        <end position="52"/>
    </location>
</feature>
<feature type="compositionally biased region" description="Basic and acidic residues" evidence="1">
    <location>
        <begin position="225"/>
        <end position="242"/>
    </location>
</feature>
<feature type="region of interest" description="Disordered" evidence="1">
    <location>
        <begin position="219"/>
        <end position="260"/>
    </location>
</feature>
<evidence type="ECO:0000256" key="1">
    <source>
        <dbReference type="SAM" id="MobiDB-lite"/>
    </source>
</evidence>
<feature type="region of interest" description="Disordered" evidence="1">
    <location>
        <begin position="69"/>
        <end position="91"/>
    </location>
</feature>
<name>A0A6J5KQT5_9CAUD</name>
<accession>A0A6J5KQT5</accession>
<evidence type="ECO:0000313" key="2">
    <source>
        <dbReference type="EMBL" id="CAB4123666.1"/>
    </source>
</evidence>
<dbReference type="EMBL" id="LR796174">
    <property type="protein sequence ID" value="CAB4123666.1"/>
    <property type="molecule type" value="Genomic_DNA"/>
</dbReference>
<proteinExistence type="predicted"/>
<reference evidence="2" key="1">
    <citation type="submission" date="2020-04" db="EMBL/GenBank/DDBJ databases">
        <authorList>
            <person name="Chiriac C."/>
            <person name="Salcher M."/>
            <person name="Ghai R."/>
            <person name="Kavagutti S V."/>
        </authorList>
    </citation>
    <scope>NUCLEOTIDE SEQUENCE</scope>
</reference>
<feature type="compositionally biased region" description="Basic and acidic residues" evidence="1">
    <location>
        <begin position="250"/>
        <end position="260"/>
    </location>
</feature>
<protein>
    <submittedName>
        <fullName evidence="2">Uncharacterized protein</fullName>
    </submittedName>
</protein>
<gene>
    <name evidence="2" type="ORF">UFOVP46_70</name>
</gene>
<feature type="region of interest" description="Disordered" evidence="1">
    <location>
        <begin position="376"/>
        <end position="406"/>
    </location>
</feature>
<sequence>MATINDLEPKSRLKVLSEHPDFHTYTPEQQERAVGQRMFKDKKAAQRKAGRQAVAPVVAEAKQAEQSKVADVEGNVSTKPPTLVEGGRVDTSGWVSPTIGHHTEMQAAADKLRDTIDAREGQRNYGAVRAHLDNADAHLDSHLAAHTTDQAPLAAAYLSTAGEHITKAYRAMDAIHSGSAAPQGDSVEKWTKAKSVNYTDNFAPGSKMPTPAPMKFATGTNVEASKSRSRADKEASAARTAEKAQAQAEQEAKVQRVPTREEWAAKQATADKLVKKIVSEVPESPSAPRVGLGPKERAAARAKVQAKQEAWSVRGGSAVDLSGKIAEGAREHVAHHAKIAFDSLKAGQKIPSNSAQILGPAGIKAVRAAHSNWQDTQVEEPADNTGLFEGIVKPSRTGSFNSGRGA</sequence>